<dbReference type="Proteomes" id="UP000094578">
    <property type="component" value="Unassembled WGS sequence"/>
</dbReference>
<reference evidence="2 3" key="1">
    <citation type="submission" date="2016-08" db="EMBL/GenBank/DDBJ databases">
        <title>Genome sequencing of Paenibacillus sp. TI45-13ar, isolated from Korean traditional nuruk.</title>
        <authorList>
            <person name="Kim S.-J."/>
        </authorList>
    </citation>
    <scope>NUCLEOTIDE SEQUENCE [LARGE SCALE GENOMIC DNA]</scope>
    <source>
        <strain evidence="2 3">TI45-13ar</strain>
    </source>
</reference>
<organism evidence="2 3">
    <name type="scientific">Paenibacillus nuruki</name>
    <dbReference type="NCBI Taxonomy" id="1886670"/>
    <lineage>
        <taxon>Bacteria</taxon>
        <taxon>Bacillati</taxon>
        <taxon>Bacillota</taxon>
        <taxon>Bacilli</taxon>
        <taxon>Bacillales</taxon>
        <taxon>Paenibacillaceae</taxon>
        <taxon>Paenibacillus</taxon>
    </lineage>
</organism>
<evidence type="ECO:0000313" key="3">
    <source>
        <dbReference type="Proteomes" id="UP000094578"/>
    </source>
</evidence>
<proteinExistence type="predicted"/>
<sequence length="53" mass="6102">MSIHHMTPYNYNHFRQQSNATVQKAADKETPKSFQDILNAQLSSTRIPVKTRA</sequence>
<evidence type="ECO:0000313" key="2">
    <source>
        <dbReference type="EMBL" id="ODP26805.1"/>
    </source>
</evidence>
<name>A0A1E3L0U2_9BACL</name>
<dbReference type="EMBL" id="MDER01000075">
    <property type="protein sequence ID" value="ODP26805.1"/>
    <property type="molecule type" value="Genomic_DNA"/>
</dbReference>
<dbReference type="AlphaFoldDB" id="A0A1E3L0U2"/>
<feature type="region of interest" description="Disordered" evidence="1">
    <location>
        <begin position="1"/>
        <end position="30"/>
    </location>
</feature>
<gene>
    <name evidence="2" type="ORF">PTI45_03907</name>
</gene>
<comment type="caution">
    <text evidence="2">The sequence shown here is derived from an EMBL/GenBank/DDBJ whole genome shotgun (WGS) entry which is preliminary data.</text>
</comment>
<accession>A0A1E3L0U2</accession>
<feature type="compositionally biased region" description="Polar residues" evidence="1">
    <location>
        <begin position="9"/>
        <end position="22"/>
    </location>
</feature>
<protein>
    <submittedName>
        <fullName evidence="2">Uncharacterized protein</fullName>
    </submittedName>
</protein>
<evidence type="ECO:0000256" key="1">
    <source>
        <dbReference type="SAM" id="MobiDB-lite"/>
    </source>
</evidence>
<keyword evidence="3" id="KW-1185">Reference proteome</keyword>